<reference evidence="1 2" key="1">
    <citation type="submission" date="2015-12" db="EMBL/GenBank/DDBJ databases">
        <title>Dictyostelia acquired genes for synthesis and detection of signals that induce cell-type specialization by lateral gene transfer from prokaryotes.</title>
        <authorList>
            <person name="Gloeckner G."/>
            <person name="Schaap P."/>
        </authorList>
    </citation>
    <scope>NUCLEOTIDE SEQUENCE [LARGE SCALE GENOMIC DNA]</scope>
    <source>
        <strain evidence="1 2">TK</strain>
    </source>
</reference>
<accession>A0A152A941</accession>
<proteinExistence type="predicted"/>
<comment type="caution">
    <text evidence="1">The sequence shown here is derived from an EMBL/GenBank/DDBJ whole genome shotgun (WGS) entry which is preliminary data.</text>
</comment>
<dbReference type="Proteomes" id="UP000076078">
    <property type="component" value="Unassembled WGS sequence"/>
</dbReference>
<sequence>MLTPMAIPNYLIINILDPILNHSKEIEYVYMFLRKYTLISKEWNQSIIVKLQYRHVNNLQKSRTVKLLPDFIALANKYKWYNYRFILPGHVKHLNEIIRDQVSQIEINNEQSKTLDQSISHFKNSESIDVKISFLDSEEILINQLKSLSNIDIHIKSYGTHDLVHFNRIGELIQNRRVISLYFSAYAFIGENTNSFQPNSLTKISLDRVKISQWMLKSLLDNSLNCQNLEIDRMVLIEDTNHYDKVLEILIHASQSMNLQCLRVITKISTSKQAAVDFLSNIKTGTLILVSLQWNYETLSDNITNQWIHSLELLTKMDGRILELWKHKDNIKSILVNDISKCVVKVKEFKNLRYLELPDLISLKGINNLLAHQNLHTVYFHRMGIDVLNQLLSIPHTNIQKYIIHYLYHNENSIENDLSLFITSLSHNATLTALVIQEFLYSRNINYNHCELYIKILTINKTLHTFILPLPWSDTFKFTTDMVKEFNELFKINTTIQQMNCFDFSYEPSLIQIKHDLLDVFTKYNVIINS</sequence>
<evidence type="ECO:0000313" key="1">
    <source>
        <dbReference type="EMBL" id="KYR02738.1"/>
    </source>
</evidence>
<dbReference type="AlphaFoldDB" id="A0A152A941"/>
<gene>
    <name evidence="1" type="ORF">DLAC_00202</name>
</gene>
<name>A0A152A941_TIELA</name>
<dbReference type="InParanoid" id="A0A152A941"/>
<evidence type="ECO:0000313" key="2">
    <source>
        <dbReference type="Proteomes" id="UP000076078"/>
    </source>
</evidence>
<dbReference type="EMBL" id="LODT01000001">
    <property type="protein sequence ID" value="KYR02738.1"/>
    <property type="molecule type" value="Genomic_DNA"/>
</dbReference>
<keyword evidence="2" id="KW-1185">Reference proteome</keyword>
<protein>
    <submittedName>
        <fullName evidence="1">Uncharacterized protein</fullName>
    </submittedName>
</protein>
<organism evidence="1 2">
    <name type="scientific">Tieghemostelium lacteum</name>
    <name type="common">Slime mold</name>
    <name type="synonym">Dictyostelium lacteum</name>
    <dbReference type="NCBI Taxonomy" id="361077"/>
    <lineage>
        <taxon>Eukaryota</taxon>
        <taxon>Amoebozoa</taxon>
        <taxon>Evosea</taxon>
        <taxon>Eumycetozoa</taxon>
        <taxon>Dictyostelia</taxon>
        <taxon>Dictyosteliales</taxon>
        <taxon>Raperosteliaceae</taxon>
        <taxon>Tieghemostelium</taxon>
    </lineage>
</organism>